<evidence type="ECO:0000256" key="4">
    <source>
        <dbReference type="SAM" id="Phobius"/>
    </source>
</evidence>
<dbReference type="EMBL" id="CP003379">
    <property type="protein sequence ID" value="AFL89146.1"/>
    <property type="molecule type" value="Genomic_DNA"/>
</dbReference>
<dbReference type="GO" id="GO:0046983">
    <property type="term" value="F:protein dimerization activity"/>
    <property type="evidence" value="ECO:0007669"/>
    <property type="project" value="InterPro"/>
</dbReference>
<dbReference type="InterPro" id="IPR013783">
    <property type="entry name" value="Ig-like_fold"/>
</dbReference>
<dbReference type="RefSeq" id="WP_014786410.1">
    <property type="nucleotide sequence ID" value="NC_018014.1"/>
</dbReference>
<dbReference type="Gene3D" id="3.30.565.10">
    <property type="entry name" value="Histidine kinase-like ATPase, C-terminal domain"/>
    <property type="match status" value="1"/>
</dbReference>
<dbReference type="InterPro" id="IPR015943">
    <property type="entry name" value="WD40/YVTN_repeat-like_dom_sf"/>
</dbReference>
<dbReference type="Pfam" id="PF02518">
    <property type="entry name" value="HATPase_c"/>
    <property type="match status" value="1"/>
</dbReference>
<dbReference type="Pfam" id="PF07494">
    <property type="entry name" value="Reg_prop"/>
    <property type="match status" value="6"/>
</dbReference>
<keyword evidence="4" id="KW-1133">Transmembrane helix</keyword>
<sequence length="1023" mass="110172">MVLALLPGAACGLSPTSSPQRYSVQGWNTESGLPQNSVHAMLQTTDGYLWMATENGLARFNGYQYRVFGRETQPQLAGNDIRALFEDRQRALWVGTATGLTRLSDGVAHSYTTREGLPSDAVRSVLQTKDGKIWVLTSAGVATIAEPATTDAGKLHFQTVATGPAAVQTIAEAPEGGVWAATDRGIVRIADGRVQPEMRGASHAPVQALTCALNGDCAFASTDGVFLLRHGALQQLALHAALPAGGVRSLLITPDGVWAAGESALLLLQPHRSRVFKAGADLPGRQIESLFADNRGAVWIGTDDGVARWWGERMESTGVGNASAVLSFYEDRDGDLWLGTETTGVFELRDRPFDLIGRAQDLGDGSATSVTAAGPGSLWVGTSAGGLNRVDGQAIAQHVLTLKEGLASNTVLSLATSPKDSSDVWIGTPDGLSHWEKGHLTNYTVKDGLTDDFVRSLLVANDGSTWIGTRHGVTRWRNKSAATWTTKQGLGSDLIGAMAEDAAGDLWVGTRGGLALFHNNSVHNYTVADGLPSDTITSLSFSKGGDLWIGTNGSGLGVRSGRSFFVFPASAGLPKAIFAILEDDAGFLWLSSEYGLDRVALTDLAAYRSGSSRVLAVTHFGAADGLESSEGSATGHPSAVRLADGRLCFVSRRGVLTVDPALLPVTRSAPPIVIEEMTADDRDVTPEELASLPPGVSHLSISFAGIHLTAPQRLHYRYMLEGFDRNWIDAGTQRTAFYTNLPPGSYRFRVNVRSAGGPWSEQGMSSITVGLRPRYYQTGWFRALLLCAFALGLLGLYRMRLRALNARFQAVAEERSRLAREIHDTLAQGFVAVSVRLEMLSRILHGERLEECRQELNETRTLVQEGLAEARRSIWNLRAEDADRVTLPAHLERIVKDTIERGVDAELEITGAYRALPSTVEAELIRMTQEAVSNALRHADPCTILVRLLYTPRRLRLEIQDDGCGFDVAKAPSKESGHYGLTGLRERAQKIGATFMLESSPGNGTAIRIETAIVKDREKGSRS</sequence>
<keyword evidence="3" id="KW-0902">Two-component regulatory system</keyword>
<dbReference type="InterPro" id="IPR050482">
    <property type="entry name" value="Sensor_HK_TwoCompSys"/>
</dbReference>
<dbReference type="eggNOG" id="COG4585">
    <property type="taxonomic scope" value="Bacteria"/>
</dbReference>
<dbReference type="InterPro" id="IPR036890">
    <property type="entry name" value="HATPase_C_sf"/>
</dbReference>
<organism evidence="6 7">
    <name type="scientific">Terriglobus roseus (strain DSM 18391 / NRRL B-41598 / KBS 63)</name>
    <dbReference type="NCBI Taxonomy" id="926566"/>
    <lineage>
        <taxon>Bacteria</taxon>
        <taxon>Pseudomonadati</taxon>
        <taxon>Acidobacteriota</taxon>
        <taxon>Terriglobia</taxon>
        <taxon>Terriglobales</taxon>
        <taxon>Acidobacteriaceae</taxon>
        <taxon>Terriglobus</taxon>
    </lineage>
</organism>
<dbReference type="SUPFAM" id="SSF55874">
    <property type="entry name" value="ATPase domain of HSP90 chaperone/DNA topoisomerase II/histidine kinase"/>
    <property type="match status" value="1"/>
</dbReference>
<dbReference type="InterPro" id="IPR011123">
    <property type="entry name" value="Y_Y_Y"/>
</dbReference>
<dbReference type="GO" id="GO:0000155">
    <property type="term" value="F:phosphorelay sensor kinase activity"/>
    <property type="evidence" value="ECO:0007669"/>
    <property type="project" value="InterPro"/>
</dbReference>
<dbReference type="KEGG" id="trs:Terro_2911"/>
<name>I3ZIS8_TERRK</name>
<dbReference type="Gene3D" id="2.60.40.10">
    <property type="entry name" value="Immunoglobulins"/>
    <property type="match status" value="1"/>
</dbReference>
<evidence type="ECO:0000256" key="3">
    <source>
        <dbReference type="ARBA" id="ARBA00023012"/>
    </source>
</evidence>
<dbReference type="Gene3D" id="1.20.5.1930">
    <property type="match status" value="1"/>
</dbReference>
<reference evidence="6 7" key="1">
    <citation type="submission" date="2012-06" db="EMBL/GenBank/DDBJ databases">
        <title>Complete genome of Terriglobus roseus DSM 18391.</title>
        <authorList>
            <consortium name="US DOE Joint Genome Institute (JGI-PGF)"/>
            <person name="Lucas S."/>
            <person name="Copeland A."/>
            <person name="Lapidus A."/>
            <person name="Glavina del Rio T."/>
            <person name="Dalin E."/>
            <person name="Tice H."/>
            <person name="Bruce D."/>
            <person name="Goodwin L."/>
            <person name="Pitluck S."/>
            <person name="Peters L."/>
            <person name="Mikhailova N."/>
            <person name="Munk A.C.C."/>
            <person name="Kyrpides N."/>
            <person name="Mavromatis K."/>
            <person name="Ivanova N."/>
            <person name="Brettin T."/>
            <person name="Detter J.C."/>
            <person name="Han C."/>
            <person name="Larimer F."/>
            <person name="Land M."/>
            <person name="Hauser L."/>
            <person name="Markowitz V."/>
            <person name="Cheng J.-F."/>
            <person name="Hugenholtz P."/>
            <person name="Woyke T."/>
            <person name="Wu D."/>
            <person name="Brambilla E."/>
            <person name="Klenk H.-P."/>
            <person name="Eisen J.A."/>
        </authorList>
    </citation>
    <scope>NUCLEOTIDE SEQUENCE [LARGE SCALE GENOMIC DNA]</scope>
    <source>
        <strain evidence="7">DSM 18391 / NRRL B-41598 / KBS 63</strain>
    </source>
</reference>
<evidence type="ECO:0000313" key="6">
    <source>
        <dbReference type="EMBL" id="AFL89146.1"/>
    </source>
</evidence>
<dbReference type="Pfam" id="PF07495">
    <property type="entry name" value="Y_Y_Y"/>
    <property type="match status" value="1"/>
</dbReference>
<keyword evidence="1" id="KW-0808">Transferase</keyword>
<keyword evidence="2 6" id="KW-0418">Kinase</keyword>
<evidence type="ECO:0000256" key="1">
    <source>
        <dbReference type="ARBA" id="ARBA00022679"/>
    </source>
</evidence>
<keyword evidence="4" id="KW-0472">Membrane</keyword>
<evidence type="ECO:0000259" key="5">
    <source>
        <dbReference type="SMART" id="SM00387"/>
    </source>
</evidence>
<protein>
    <submittedName>
        <fullName evidence="6">Fused histidine kinase/response regulator</fullName>
    </submittedName>
</protein>
<dbReference type="Proteomes" id="UP000006056">
    <property type="component" value="Chromosome"/>
</dbReference>
<dbReference type="STRING" id="926566.Terro_2911"/>
<feature type="transmembrane region" description="Helical" evidence="4">
    <location>
        <begin position="779"/>
        <end position="797"/>
    </location>
</feature>
<feature type="domain" description="Histidine kinase/HSP90-like ATPase" evidence="5">
    <location>
        <begin position="919"/>
        <end position="1015"/>
    </location>
</feature>
<dbReference type="GO" id="GO:0016020">
    <property type="term" value="C:membrane"/>
    <property type="evidence" value="ECO:0007669"/>
    <property type="project" value="InterPro"/>
</dbReference>
<evidence type="ECO:0000256" key="2">
    <source>
        <dbReference type="ARBA" id="ARBA00022777"/>
    </source>
</evidence>
<keyword evidence="7" id="KW-1185">Reference proteome</keyword>
<dbReference type="PANTHER" id="PTHR24421">
    <property type="entry name" value="NITRATE/NITRITE SENSOR PROTEIN NARX-RELATED"/>
    <property type="match status" value="1"/>
</dbReference>
<dbReference type="InterPro" id="IPR011712">
    <property type="entry name" value="Sig_transdc_His_kin_sub3_dim/P"/>
</dbReference>
<proteinExistence type="predicted"/>
<dbReference type="Pfam" id="PF07730">
    <property type="entry name" value="HisKA_3"/>
    <property type="match status" value="1"/>
</dbReference>
<dbReference type="Gene3D" id="2.130.10.10">
    <property type="entry name" value="YVTN repeat-like/Quinoprotein amine dehydrogenase"/>
    <property type="match status" value="3"/>
</dbReference>
<dbReference type="CDD" id="cd16917">
    <property type="entry name" value="HATPase_UhpB-NarQ-NarX-like"/>
    <property type="match status" value="1"/>
</dbReference>
<dbReference type="InterPro" id="IPR003594">
    <property type="entry name" value="HATPase_dom"/>
</dbReference>
<dbReference type="SUPFAM" id="SSF63829">
    <property type="entry name" value="Calcium-dependent phosphotriesterase"/>
    <property type="match status" value="3"/>
</dbReference>
<dbReference type="SMART" id="SM00387">
    <property type="entry name" value="HATPase_c"/>
    <property type="match status" value="1"/>
</dbReference>
<dbReference type="InterPro" id="IPR011110">
    <property type="entry name" value="Reg_prop"/>
</dbReference>
<dbReference type="PANTHER" id="PTHR24421:SF62">
    <property type="entry name" value="SENSORY TRANSDUCTION HISTIDINE KINASE"/>
    <property type="match status" value="1"/>
</dbReference>
<dbReference type="eggNOG" id="COG3292">
    <property type="taxonomic scope" value="Bacteria"/>
</dbReference>
<accession>I3ZIS8</accession>
<gene>
    <name evidence="6" type="ordered locus">Terro_2911</name>
</gene>
<dbReference type="HOGENOM" id="CLU_000445_28_2_0"/>
<dbReference type="AlphaFoldDB" id="I3ZIS8"/>
<keyword evidence="4" id="KW-0812">Transmembrane</keyword>
<evidence type="ECO:0000313" key="7">
    <source>
        <dbReference type="Proteomes" id="UP000006056"/>
    </source>
</evidence>